<sequence>MNYKQIVLLGDSITEYSSLHPSGLHLYLSKAYVRRLDVVNRGYDGYNTKMLKLALPNIFSSLGSAQQAGFVLFMGTNDAVIPGQLLHVPIDEFRDNMQYIIDQLLKRSKRIVLLTPAIFDKNRFQNRDKDLMAQYVNAVEKLAEKNKLPLVNLQKLFGSNLNLLSDGLHFTDEGYKRFAPQVLEAFKNLHLDPEDMPMKLPDFNDLKGKTDEEIDQLISEYIETYDGIDTLDRIDHHILRDAI</sequence>
<proteinExistence type="predicted"/>
<dbReference type="PANTHER" id="PTHR14209:SF19">
    <property type="entry name" value="ISOAMYL ACETATE-HYDROLYZING ESTERASE 1 HOMOLOG"/>
    <property type="match status" value="1"/>
</dbReference>
<evidence type="ECO:0000313" key="2">
    <source>
        <dbReference type="EMBL" id="GMM52417.1"/>
    </source>
</evidence>
<dbReference type="PANTHER" id="PTHR14209">
    <property type="entry name" value="ISOAMYL ACETATE-HYDROLYZING ESTERASE 1"/>
    <property type="match status" value="1"/>
</dbReference>
<dbReference type="InterPro" id="IPR013830">
    <property type="entry name" value="SGNH_hydro"/>
</dbReference>
<dbReference type="InterPro" id="IPR045136">
    <property type="entry name" value="Iah1-like"/>
</dbReference>
<dbReference type="InterPro" id="IPR036514">
    <property type="entry name" value="SGNH_hydro_sf"/>
</dbReference>
<evidence type="ECO:0000313" key="3">
    <source>
        <dbReference type="Proteomes" id="UP001362899"/>
    </source>
</evidence>
<keyword evidence="3" id="KW-1185">Reference proteome</keyword>
<feature type="domain" description="SGNH hydrolase-type esterase" evidence="1">
    <location>
        <begin position="8"/>
        <end position="177"/>
    </location>
</feature>
<evidence type="ECO:0000259" key="1">
    <source>
        <dbReference type="Pfam" id="PF13472"/>
    </source>
</evidence>
<dbReference type="Pfam" id="PF13472">
    <property type="entry name" value="Lipase_GDSL_2"/>
    <property type="match status" value="1"/>
</dbReference>
<organism evidence="2 3">
    <name type="scientific">Starmerella bacillaris</name>
    <name type="common">Yeast</name>
    <name type="synonym">Candida zemplinina</name>
    <dbReference type="NCBI Taxonomy" id="1247836"/>
    <lineage>
        <taxon>Eukaryota</taxon>
        <taxon>Fungi</taxon>
        <taxon>Dikarya</taxon>
        <taxon>Ascomycota</taxon>
        <taxon>Saccharomycotina</taxon>
        <taxon>Dipodascomycetes</taxon>
        <taxon>Dipodascales</taxon>
        <taxon>Trichomonascaceae</taxon>
        <taxon>Starmerella</taxon>
    </lineage>
</organism>
<name>A0AAV5RN90_STABA</name>
<dbReference type="EMBL" id="BTGC01000008">
    <property type="protein sequence ID" value="GMM52417.1"/>
    <property type="molecule type" value="Genomic_DNA"/>
</dbReference>
<accession>A0AAV5RN90</accession>
<dbReference type="Proteomes" id="UP001362899">
    <property type="component" value="Unassembled WGS sequence"/>
</dbReference>
<reference evidence="2 3" key="1">
    <citation type="journal article" date="2023" name="Elife">
        <title>Identification of key yeast species and microbe-microbe interactions impacting larval growth of Drosophila in the wild.</title>
        <authorList>
            <person name="Mure A."/>
            <person name="Sugiura Y."/>
            <person name="Maeda R."/>
            <person name="Honda K."/>
            <person name="Sakurai N."/>
            <person name="Takahashi Y."/>
            <person name="Watada M."/>
            <person name="Katoh T."/>
            <person name="Gotoh A."/>
            <person name="Gotoh Y."/>
            <person name="Taniguchi I."/>
            <person name="Nakamura K."/>
            <person name="Hayashi T."/>
            <person name="Katayama T."/>
            <person name="Uemura T."/>
            <person name="Hattori Y."/>
        </authorList>
    </citation>
    <scope>NUCLEOTIDE SEQUENCE [LARGE SCALE GENOMIC DNA]</scope>
    <source>
        <strain evidence="2 3">SB-73</strain>
    </source>
</reference>
<gene>
    <name evidence="2" type="ORF">DASB73_033800</name>
</gene>
<dbReference type="Gene3D" id="3.40.50.1110">
    <property type="entry name" value="SGNH hydrolase"/>
    <property type="match status" value="1"/>
</dbReference>
<comment type="caution">
    <text evidence="2">The sequence shown here is derived from an EMBL/GenBank/DDBJ whole genome shotgun (WGS) entry which is preliminary data.</text>
</comment>
<dbReference type="SUPFAM" id="SSF52266">
    <property type="entry name" value="SGNH hydrolase"/>
    <property type="match status" value="1"/>
</dbReference>
<dbReference type="CDD" id="cd01838">
    <property type="entry name" value="Isoamyl_acetate_hydrolase_like"/>
    <property type="match status" value="1"/>
</dbReference>
<dbReference type="AlphaFoldDB" id="A0AAV5RN90"/>
<protein>
    <recommendedName>
        <fullName evidence="1">SGNH hydrolase-type esterase domain-containing protein</fullName>
    </recommendedName>
</protein>